<dbReference type="EMBL" id="JARAVY010000001">
    <property type="protein sequence ID" value="MDX2907823.1"/>
    <property type="molecule type" value="Genomic_DNA"/>
</dbReference>
<proteinExistence type="predicted"/>
<dbReference type="RefSeq" id="WP_086763875.1">
    <property type="nucleotide sequence ID" value="NZ_JAGJBZ010000001.1"/>
</dbReference>
<feature type="region of interest" description="Disordered" evidence="1">
    <location>
        <begin position="1"/>
        <end position="26"/>
    </location>
</feature>
<gene>
    <name evidence="2" type="primary">tgmA</name>
    <name evidence="2" type="ORF">PV517_03805</name>
</gene>
<feature type="compositionally biased region" description="Polar residues" evidence="1">
    <location>
        <begin position="8"/>
        <end position="21"/>
    </location>
</feature>
<comment type="caution">
    <text evidence="2">The sequence shown here is derived from an EMBL/GenBank/DDBJ whole genome shotgun (WGS) entry which is preliminary data.</text>
</comment>
<feature type="compositionally biased region" description="Low complexity" evidence="1">
    <location>
        <begin position="71"/>
        <end position="80"/>
    </location>
</feature>
<accession>A0ABU4KXF8</accession>
<sequence>MFVHSDRLPTSTAVPQGTTTPAPWGVGRMAPYPTMAPAYTTVRLDPATQTAVYLDAVGHVVEIPGHGTGTGTNPSTGTSPDGQNQGATDTDTGSDSDQ</sequence>
<feature type="region of interest" description="Disordered" evidence="1">
    <location>
        <begin position="62"/>
        <end position="98"/>
    </location>
</feature>
<dbReference type="InterPro" id="IPR025843">
    <property type="entry name" value="Actino_peptide"/>
</dbReference>
<reference evidence="2 3" key="1">
    <citation type="journal article" date="2023" name="Microb. Genom.">
        <title>Mesoterricola silvestris gen. nov., sp. nov., Mesoterricola sediminis sp. nov., Geothrix oryzae sp. nov., Geothrix edaphica sp. nov., Geothrix rubra sp. nov., and Geothrix limicola sp. nov., six novel members of Acidobacteriota isolated from soils.</title>
        <authorList>
            <person name="Weisberg A.J."/>
            <person name="Pearce E."/>
            <person name="Kramer C.G."/>
            <person name="Chang J.H."/>
            <person name="Clarke C.R."/>
        </authorList>
    </citation>
    <scope>NUCLEOTIDE SEQUENCE [LARGE SCALE GENOMIC DNA]</scope>
    <source>
        <strain evidence="2 3">NRRL_B-2795</strain>
    </source>
</reference>
<dbReference type="NCBIfam" id="TIGR04186">
    <property type="entry name" value="GRASP_targ"/>
    <property type="match status" value="1"/>
</dbReference>
<dbReference type="Proteomes" id="UP001271723">
    <property type="component" value="Unassembled WGS sequence"/>
</dbReference>
<dbReference type="InterPro" id="IPR026496">
    <property type="entry name" value="GRASP_targ"/>
</dbReference>
<protein>
    <submittedName>
        <fullName evidence="2">ATP-grasp-modified RiPP</fullName>
    </submittedName>
</protein>
<evidence type="ECO:0000313" key="3">
    <source>
        <dbReference type="Proteomes" id="UP001271723"/>
    </source>
</evidence>
<evidence type="ECO:0000313" key="2">
    <source>
        <dbReference type="EMBL" id="MDX2907823.1"/>
    </source>
</evidence>
<keyword evidence="3" id="KW-1185">Reference proteome</keyword>
<organism evidence="2 3">
    <name type="scientific">Streptomyces griseiscabiei</name>
    <dbReference type="NCBI Taxonomy" id="2993540"/>
    <lineage>
        <taxon>Bacteria</taxon>
        <taxon>Bacillati</taxon>
        <taxon>Actinomycetota</taxon>
        <taxon>Actinomycetes</taxon>
        <taxon>Kitasatosporales</taxon>
        <taxon>Streptomycetaceae</taxon>
        <taxon>Streptomyces</taxon>
    </lineage>
</organism>
<evidence type="ECO:0000256" key="1">
    <source>
        <dbReference type="SAM" id="MobiDB-lite"/>
    </source>
</evidence>
<dbReference type="Pfam" id="PF14408">
    <property type="entry name" value="Actino_peptide"/>
    <property type="match status" value="1"/>
</dbReference>
<name>A0ABU4KXF8_9ACTN</name>